<dbReference type="CDD" id="cd07012">
    <property type="entry name" value="PBP2_Bug_TTT"/>
    <property type="match status" value="1"/>
</dbReference>
<sequence length="371" mass="39081">MRDPLFWTDNASSWVNDLSKPLHPEMQPAGRLLVVRATSKEGKAMRNTTITRRCALALSTAVTLSFILVAPAAAQSGYPNRDITFVVPYSPGAVGDILARKYTALLGELLKVTVVVNNVPGGSGTIGTVEIFGAEPDGYTIGYGHNSPLAVQPHNNPGLPYTNAEEFTTIGGVGHQSGTVSVNGASQWKTFSEFVESAKADPGGISIAVGGAGNVKDLQLQQFQQAAGVEFNIVPFAGGGAEAVVAVMGQIVDGVSVASTSVRGQIQSGDLRPLAMFVDLEADEVDGFEVITHREYPGMLYLQDSSGVIGPKGIPEDVVAVLEAAHLEIMSNPEFIAKLEADGYVVDPTNSKEYLAQLVSDYSNFGQILGK</sequence>
<dbReference type="EMBL" id="VTWH01000001">
    <property type="protein sequence ID" value="KAA0972517.1"/>
    <property type="molecule type" value="Genomic_DNA"/>
</dbReference>
<dbReference type="PIRSF" id="PIRSF017082">
    <property type="entry name" value="YflP"/>
    <property type="match status" value="1"/>
</dbReference>
<accession>A0A5B0E0D1</accession>
<dbReference type="AlphaFoldDB" id="A0A5B0E0D1"/>
<keyword evidence="4" id="KW-1185">Reference proteome</keyword>
<dbReference type="OrthoDB" id="7250490at2"/>
<dbReference type="PANTHER" id="PTHR42928:SF5">
    <property type="entry name" value="BLR1237 PROTEIN"/>
    <property type="match status" value="1"/>
</dbReference>
<feature type="transmembrane region" description="Helical" evidence="2">
    <location>
        <begin position="54"/>
        <end position="74"/>
    </location>
</feature>
<evidence type="ECO:0000256" key="2">
    <source>
        <dbReference type="SAM" id="Phobius"/>
    </source>
</evidence>
<name>A0A5B0E0D1_9HYPH</name>
<proteinExistence type="inferred from homology"/>
<dbReference type="Pfam" id="PF03401">
    <property type="entry name" value="TctC"/>
    <property type="match status" value="1"/>
</dbReference>
<gene>
    <name evidence="3" type="ORF">FPY71_05375</name>
</gene>
<keyword evidence="2" id="KW-1133">Transmembrane helix</keyword>
<dbReference type="Proteomes" id="UP000324738">
    <property type="component" value="Unassembled WGS sequence"/>
</dbReference>
<organism evidence="3 4">
    <name type="scientific">Aureimonas fodinaquatilis</name>
    <dbReference type="NCBI Taxonomy" id="2565783"/>
    <lineage>
        <taxon>Bacteria</taxon>
        <taxon>Pseudomonadati</taxon>
        <taxon>Pseudomonadota</taxon>
        <taxon>Alphaproteobacteria</taxon>
        <taxon>Hyphomicrobiales</taxon>
        <taxon>Aurantimonadaceae</taxon>
        <taxon>Aureimonas</taxon>
    </lineage>
</organism>
<protein>
    <submittedName>
        <fullName evidence="3">Tripartite tricarboxylate transporter substrate binding protein</fullName>
    </submittedName>
</protein>
<comment type="similarity">
    <text evidence="1">Belongs to the UPF0065 (bug) family.</text>
</comment>
<evidence type="ECO:0000313" key="4">
    <source>
        <dbReference type="Proteomes" id="UP000324738"/>
    </source>
</evidence>
<dbReference type="PANTHER" id="PTHR42928">
    <property type="entry name" value="TRICARBOXYLATE-BINDING PROTEIN"/>
    <property type="match status" value="1"/>
</dbReference>
<evidence type="ECO:0000256" key="1">
    <source>
        <dbReference type="ARBA" id="ARBA00006987"/>
    </source>
</evidence>
<comment type="caution">
    <text evidence="3">The sequence shown here is derived from an EMBL/GenBank/DDBJ whole genome shotgun (WGS) entry which is preliminary data.</text>
</comment>
<dbReference type="InterPro" id="IPR005064">
    <property type="entry name" value="BUG"/>
</dbReference>
<reference evidence="3 4" key="1">
    <citation type="submission" date="2019-08" db="EMBL/GenBank/DDBJ databases">
        <title>Aureimonas fodiniaquatilis sp. nov., isolated from a coal mine wastewater.</title>
        <authorList>
            <person name="Kim W."/>
        </authorList>
    </citation>
    <scope>NUCLEOTIDE SEQUENCE [LARGE SCALE GENOMIC DNA]</scope>
    <source>
        <strain evidence="3 4">CAU 1482</strain>
    </source>
</reference>
<keyword evidence="2" id="KW-0472">Membrane</keyword>
<dbReference type="Gene3D" id="3.40.190.150">
    <property type="entry name" value="Bordetella uptake gene, domain 1"/>
    <property type="match status" value="1"/>
</dbReference>
<evidence type="ECO:0000313" key="3">
    <source>
        <dbReference type="EMBL" id="KAA0972517.1"/>
    </source>
</evidence>
<dbReference type="InterPro" id="IPR042100">
    <property type="entry name" value="Bug_dom1"/>
</dbReference>
<dbReference type="Gene3D" id="3.40.190.10">
    <property type="entry name" value="Periplasmic binding protein-like II"/>
    <property type="match status" value="1"/>
</dbReference>
<keyword evidence="2" id="KW-0812">Transmembrane</keyword>